<name>A0AAV3YRH4_9GAST</name>
<evidence type="ECO:0000313" key="2">
    <source>
        <dbReference type="Proteomes" id="UP000735302"/>
    </source>
</evidence>
<accession>A0AAV3YRH4</accession>
<evidence type="ECO:0000313" key="1">
    <source>
        <dbReference type="EMBL" id="GFN85091.1"/>
    </source>
</evidence>
<protein>
    <recommendedName>
        <fullName evidence="3">BTB domain-containing protein</fullName>
    </recommendedName>
</protein>
<comment type="caution">
    <text evidence="1">The sequence shown here is derived from an EMBL/GenBank/DDBJ whole genome shotgun (WGS) entry which is preliminary data.</text>
</comment>
<dbReference type="AlphaFoldDB" id="A0AAV3YRH4"/>
<dbReference type="EMBL" id="BLXT01001368">
    <property type="protein sequence ID" value="GFN85091.1"/>
    <property type="molecule type" value="Genomic_DNA"/>
</dbReference>
<reference evidence="1 2" key="1">
    <citation type="journal article" date="2021" name="Elife">
        <title>Chloroplast acquisition without the gene transfer in kleptoplastic sea slugs, Plakobranchus ocellatus.</title>
        <authorList>
            <person name="Maeda T."/>
            <person name="Takahashi S."/>
            <person name="Yoshida T."/>
            <person name="Shimamura S."/>
            <person name="Takaki Y."/>
            <person name="Nagai Y."/>
            <person name="Toyoda A."/>
            <person name="Suzuki Y."/>
            <person name="Arimoto A."/>
            <person name="Ishii H."/>
            <person name="Satoh N."/>
            <person name="Nishiyama T."/>
            <person name="Hasebe M."/>
            <person name="Maruyama T."/>
            <person name="Minagawa J."/>
            <person name="Obokata J."/>
            <person name="Shigenobu S."/>
        </authorList>
    </citation>
    <scope>NUCLEOTIDE SEQUENCE [LARGE SCALE GENOMIC DNA]</scope>
</reference>
<organism evidence="1 2">
    <name type="scientific">Plakobranchus ocellatus</name>
    <dbReference type="NCBI Taxonomy" id="259542"/>
    <lineage>
        <taxon>Eukaryota</taxon>
        <taxon>Metazoa</taxon>
        <taxon>Spiralia</taxon>
        <taxon>Lophotrochozoa</taxon>
        <taxon>Mollusca</taxon>
        <taxon>Gastropoda</taxon>
        <taxon>Heterobranchia</taxon>
        <taxon>Euthyneura</taxon>
        <taxon>Panpulmonata</taxon>
        <taxon>Sacoglossa</taxon>
        <taxon>Placobranchoidea</taxon>
        <taxon>Plakobranchidae</taxon>
        <taxon>Plakobranchus</taxon>
    </lineage>
</organism>
<evidence type="ECO:0008006" key="3">
    <source>
        <dbReference type="Google" id="ProtNLM"/>
    </source>
</evidence>
<sequence length="112" mass="12583">MEQTGEQLIQVASQKTNGSSGVRQTGFDMALDDLLLQNDNVTRLHFVHKCILILEPESPVTTEHLLQTCLLHADLRLQLWTERAMLKPRTLAACGAWKRKVIFRATGPSSKD</sequence>
<dbReference type="Proteomes" id="UP000735302">
    <property type="component" value="Unassembled WGS sequence"/>
</dbReference>
<keyword evidence="2" id="KW-1185">Reference proteome</keyword>
<gene>
    <name evidence="1" type="ORF">PoB_001159700</name>
</gene>
<proteinExistence type="predicted"/>